<dbReference type="InterPro" id="IPR013783">
    <property type="entry name" value="Ig-like_fold"/>
</dbReference>
<dbReference type="Gene3D" id="3.40.50.2000">
    <property type="entry name" value="Glycogen Phosphorylase B"/>
    <property type="match status" value="4"/>
</dbReference>
<feature type="region of interest" description="Disordered" evidence="3">
    <location>
        <begin position="728"/>
        <end position="755"/>
    </location>
</feature>
<dbReference type="GO" id="GO:0005829">
    <property type="term" value="C:cytosol"/>
    <property type="evidence" value="ECO:0007669"/>
    <property type="project" value="TreeGrafter"/>
</dbReference>
<dbReference type="EMBL" id="HBIJ01019366">
    <property type="protein sequence ID" value="CAE0371914.1"/>
    <property type="molecule type" value="Transcribed_RNA"/>
</dbReference>
<evidence type="ECO:0000256" key="2">
    <source>
        <dbReference type="ARBA" id="ARBA00006330"/>
    </source>
</evidence>
<dbReference type="InterPro" id="IPR013784">
    <property type="entry name" value="Carb-bd-like_fold"/>
</dbReference>
<feature type="region of interest" description="Disordered" evidence="3">
    <location>
        <begin position="213"/>
        <end position="239"/>
    </location>
</feature>
<name>A0A7S3NNJ0_9STRA</name>
<dbReference type="Gene3D" id="3.40.50.1000">
    <property type="entry name" value="HAD superfamily/HAD-like"/>
    <property type="match status" value="2"/>
</dbReference>
<dbReference type="GO" id="GO:0005992">
    <property type="term" value="P:trehalose biosynthetic process"/>
    <property type="evidence" value="ECO:0007669"/>
    <property type="project" value="InterPro"/>
</dbReference>
<dbReference type="Gene3D" id="2.60.40.10">
    <property type="entry name" value="Immunoglobulins"/>
    <property type="match status" value="1"/>
</dbReference>
<sequence>MWRRAKLPGYVEFVAYAPLDFGETLSVCGEFPKLGSNDPNKGVQMTTSSSSYPIWRVSEPVAFHPHIEVKYRYAILRGGKFHRWETNFSDEKKVWRRLIIVPEDSTPLEDGTPSRTITVHDRVATVQLLRWSNEEIINHANTDCSATAISIDSAAFYVVRQEAKGLLQTKPIRTIEKENEDLLSFDYQGIRFLNCNDRDLWYTQTVTSWQQRRTQALAQHEKSQSLHSHGRQEQQPSDKATIGIKIETNTGGGVSTRQQAATAALEAFIQEEAPPPSIESLPLTAADGVVVASLFLPVLIQKKEKSWQIEWDLENLLALQPPLRVTRVGLARIPDNTTAAERQQLATTLRRAPWFCIAIFLDRDTYNMYYHTFCKGVLWPVFHNSLEVYGEKPTPSVEFDDQPFEADDETPRPTEAASVSISEDAFLQGAESKAQMEVGAVLQAVESASELQAAVEAGLEKEKRRRKPSIGAFSDLGDEVDDDQEALNFKTPQHKRKAHFKGVNRIEKAWRAYKRVNQIFREHVVEAYNEGDLIWIHGFQLSLLPAFVSRRLTVAKIGIFLHTPFPSSEIFRTLSMRNELIRGILSADQVGFHLYEYARHFLTTARRLVRARYSYDARGPVLNVDGREVVVSCIHGGVEPADLADVASTPAGIRAVQRLRADLGLLDEDDPTHFQGGTSDYTKEKISHQRETRIIAGIDKLERLRGLPLKLLAYEQFLDARKQRFEKSPTLRKREDKEPSLKDHTPDNNTKNDETEQFVHTVNATLEKIENDFPDIKDYTDNDARVVLVQYVISSFERNEDCERTRRDSETICERIRAKHGADCLVWREVPALKIVDRLALLKLADVFWVSSVRDGLNRWPLEYVAMQSDNLLGIERHAAALSRTPNAEIFKTGGRTAGVTDYFNDTLQRMIDACGGQGTPPEDLCTVFQPKFVLWLGHKLYKRQQIQIALNNLVHSGHDTEEARQATYAAVSAAVDLAGIQTQEARDAYFTALANDNDYNDMADEIFPSLQQIDEDQFAQEKCEKTAQNIDGELLYRPKQNEGPFYDNYLSDIAEDRLRDNAGQITYVVHNLIRRSLGRKSRRILRTYLKSSSEAQRQHAARHARCRSRRMGTLLLSENASTARVLLGASSVNPWRIEHSAKALEKILGMRCRERMSRHAVDAEYLSRATTSKWAYRVLHDLKAMNKDANHLNATHAGLGLNFRVLGMRSGFDALQVQTVARAYRDYSGGRRRKSIPSDTRPISTPSSIKELDGTTSSQQSTTTRIIVLDYGGTLVPDTAATDNITHYEIAHGARSSPNPSDEVKSALISLATDPTNIVFIVSGRERADLVDSLGDVLEAAPDLGLAAEHGFFVRWPRVLRNTSSPAVGRKLYSGRGHSHDDVNLAIEESIQTRKFRSLSSGDDQRQTILSTNDDEWERPFSTLNDAAPWRDAVFSTMDIFTQRTQGTYIEKHESSLVWQFRDADPDYGEMQAKELEHQLGDVLQPFTLNRPQILRGENPSRGGYVEVRPSGVDKGAFLSRLLRVLSAASRPASFALVVGDDESDESMFHALSNWTKDKSSDSISAYSVCIGKKPSGAVSYVDSHDNLLEILQALARISSRASHHHSALDLSGPNPILRSSMIPSILAAPKEDSSIDPTANGGKIATSNFLKGVRSLSMPAIAQPLPHETTQDDEEKPAKIPSWLTLESVLPGTEETLEQVAEDEDQNDEAAMFF</sequence>
<evidence type="ECO:0000313" key="5">
    <source>
        <dbReference type="EMBL" id="CAE0371914.1"/>
    </source>
</evidence>
<comment type="similarity">
    <text evidence="2">In the C-terminal section; belongs to the trehalose phosphatase family.</text>
</comment>
<evidence type="ECO:0000256" key="3">
    <source>
        <dbReference type="SAM" id="MobiDB-lite"/>
    </source>
</evidence>
<feature type="compositionally biased region" description="Basic and acidic residues" evidence="3">
    <location>
        <begin position="728"/>
        <end position="754"/>
    </location>
</feature>
<accession>A0A7S3NNJ0</accession>
<dbReference type="GO" id="GO:0004805">
    <property type="term" value="F:trehalose-phosphatase activity"/>
    <property type="evidence" value="ECO:0007669"/>
    <property type="project" value="TreeGrafter"/>
</dbReference>
<feature type="compositionally biased region" description="Polar residues" evidence="3">
    <location>
        <begin position="1238"/>
        <end position="1249"/>
    </location>
</feature>
<dbReference type="SMART" id="SM01065">
    <property type="entry name" value="CBM_2"/>
    <property type="match status" value="1"/>
</dbReference>
<dbReference type="InterPro" id="IPR002044">
    <property type="entry name" value="CBM20"/>
</dbReference>
<evidence type="ECO:0000259" key="4">
    <source>
        <dbReference type="PROSITE" id="PS51166"/>
    </source>
</evidence>
<dbReference type="InterPro" id="IPR001830">
    <property type="entry name" value="Glyco_trans_20"/>
</dbReference>
<feature type="compositionally biased region" description="Acidic residues" evidence="3">
    <location>
        <begin position="398"/>
        <end position="408"/>
    </location>
</feature>
<dbReference type="InterPro" id="IPR023214">
    <property type="entry name" value="HAD_sf"/>
</dbReference>
<organism evidence="5">
    <name type="scientific">Aureoumbra lagunensis</name>
    <dbReference type="NCBI Taxonomy" id="44058"/>
    <lineage>
        <taxon>Eukaryota</taxon>
        <taxon>Sar</taxon>
        <taxon>Stramenopiles</taxon>
        <taxon>Ochrophyta</taxon>
        <taxon>Pelagophyceae</taxon>
        <taxon>Pelagomonadales</taxon>
        <taxon>Aureoumbra</taxon>
    </lineage>
</organism>
<reference evidence="5" key="1">
    <citation type="submission" date="2021-01" db="EMBL/GenBank/DDBJ databases">
        <authorList>
            <person name="Corre E."/>
            <person name="Pelletier E."/>
            <person name="Niang G."/>
            <person name="Scheremetjew M."/>
            <person name="Finn R."/>
            <person name="Kale V."/>
            <person name="Holt S."/>
            <person name="Cochrane G."/>
            <person name="Meng A."/>
            <person name="Brown T."/>
            <person name="Cohen L."/>
        </authorList>
    </citation>
    <scope>NUCLEOTIDE SEQUENCE</scope>
    <source>
        <strain evidence="5">CCMP1510</strain>
    </source>
</reference>
<dbReference type="InterPro" id="IPR003337">
    <property type="entry name" value="Trehalose_PPase"/>
</dbReference>
<dbReference type="Pfam" id="PF00982">
    <property type="entry name" value="Glyco_transf_20"/>
    <property type="match status" value="3"/>
</dbReference>
<gene>
    <name evidence="5" type="ORF">ALAG00032_LOCUS12696</name>
</gene>
<proteinExistence type="inferred from homology"/>
<dbReference type="SUPFAM" id="SSF49452">
    <property type="entry name" value="Starch-binding domain-like"/>
    <property type="match status" value="1"/>
</dbReference>
<dbReference type="PANTHER" id="PTHR10788:SF94">
    <property type="entry name" value="ALPHA,ALPHA-TREHALOSE-PHOSPHATE SYNTHASE [UDP-FORMING] 5"/>
    <property type="match status" value="1"/>
</dbReference>
<feature type="region of interest" description="Disordered" evidence="3">
    <location>
        <begin position="394"/>
        <end position="419"/>
    </location>
</feature>
<dbReference type="Pfam" id="PF00686">
    <property type="entry name" value="CBM_20"/>
    <property type="match status" value="1"/>
</dbReference>
<dbReference type="PANTHER" id="PTHR10788">
    <property type="entry name" value="TREHALOSE-6-PHOSPHATE SYNTHASE"/>
    <property type="match status" value="1"/>
</dbReference>
<comment type="similarity">
    <text evidence="1">In the N-terminal section; belongs to the glycosyltransferase 20 family.</text>
</comment>
<dbReference type="Pfam" id="PF02358">
    <property type="entry name" value="Trehalose_PPase"/>
    <property type="match status" value="1"/>
</dbReference>
<feature type="region of interest" description="Disordered" evidence="3">
    <location>
        <begin position="1231"/>
        <end position="1259"/>
    </location>
</feature>
<dbReference type="SUPFAM" id="SSF56784">
    <property type="entry name" value="HAD-like"/>
    <property type="match status" value="1"/>
</dbReference>
<dbReference type="PROSITE" id="PS51166">
    <property type="entry name" value="CBM20"/>
    <property type="match status" value="1"/>
</dbReference>
<dbReference type="InterPro" id="IPR036412">
    <property type="entry name" value="HAD-like_sf"/>
</dbReference>
<evidence type="ECO:0000256" key="1">
    <source>
        <dbReference type="ARBA" id="ARBA00005409"/>
    </source>
</evidence>
<dbReference type="SUPFAM" id="SSF53756">
    <property type="entry name" value="UDP-Glycosyltransferase/glycogen phosphorylase"/>
    <property type="match status" value="4"/>
</dbReference>
<protein>
    <recommendedName>
        <fullName evidence="4">CBM20 domain-containing protein</fullName>
    </recommendedName>
</protein>
<dbReference type="FunFam" id="3.40.50.1000:FF:000052">
    <property type="entry name" value="Alpha,alpha-trehalose-phosphate synthase [UDP-forming] 6"/>
    <property type="match status" value="1"/>
</dbReference>
<dbReference type="GO" id="GO:2001070">
    <property type="term" value="F:starch binding"/>
    <property type="evidence" value="ECO:0007669"/>
    <property type="project" value="InterPro"/>
</dbReference>
<feature type="domain" description="CBM20" evidence="4">
    <location>
        <begin position="3"/>
        <end position="133"/>
    </location>
</feature>